<feature type="compositionally biased region" description="Low complexity" evidence="1">
    <location>
        <begin position="74"/>
        <end position="87"/>
    </location>
</feature>
<proteinExistence type="predicted"/>
<accession>A0A1I1ZHE3</accession>
<evidence type="ECO:0000313" key="4">
    <source>
        <dbReference type="Proteomes" id="UP000199400"/>
    </source>
</evidence>
<dbReference type="Proteomes" id="UP000199400">
    <property type="component" value="Unassembled WGS sequence"/>
</dbReference>
<gene>
    <name evidence="3" type="ORF">SAMN02745121_03769</name>
</gene>
<dbReference type="AlphaFoldDB" id="A0A1I1ZHE3"/>
<keyword evidence="4" id="KW-1185">Reference proteome</keyword>
<dbReference type="STRING" id="54.SAMN02745121_03769"/>
<feature type="compositionally biased region" description="Low complexity" evidence="1">
    <location>
        <begin position="51"/>
        <end position="67"/>
    </location>
</feature>
<dbReference type="RefSeq" id="WP_143140644.1">
    <property type="nucleotide sequence ID" value="NZ_FOMX01000011.1"/>
</dbReference>
<feature type="chain" id="PRO_5011652569" evidence="2">
    <location>
        <begin position="20"/>
        <end position="236"/>
    </location>
</feature>
<sequence length="236" mass="24393">MHFRSLLLPCLALSTLVYACTPDSKNIGDTLETDSDSTATSGDETGDPPVTASTPSTSDGTSGASSTGDDDSASDPSVSGTSGASSTGDDDSASDPSVSGTSGPDETTGASEGFERFTLRSVSGLCPPESDCDGFVELLSTGLLRVEKVGDLGNPVTEVEIDTEDFALALEVFTDPALIEVLDSPDPLCDPPTDMFEEMELELDGTLHEATTTVCPQAPLQAAREAAEELRLKYVP</sequence>
<evidence type="ECO:0000256" key="1">
    <source>
        <dbReference type="SAM" id="MobiDB-lite"/>
    </source>
</evidence>
<dbReference type="EMBL" id="FOMX01000011">
    <property type="protein sequence ID" value="SFE29760.1"/>
    <property type="molecule type" value="Genomic_DNA"/>
</dbReference>
<dbReference type="PROSITE" id="PS51257">
    <property type="entry name" value="PROKAR_LIPOPROTEIN"/>
    <property type="match status" value="1"/>
</dbReference>
<feature type="compositionally biased region" description="Polar residues" evidence="1">
    <location>
        <begin position="98"/>
        <end position="110"/>
    </location>
</feature>
<reference evidence="4" key="1">
    <citation type="submission" date="2016-10" db="EMBL/GenBank/DDBJ databases">
        <authorList>
            <person name="Varghese N."/>
            <person name="Submissions S."/>
        </authorList>
    </citation>
    <scope>NUCLEOTIDE SEQUENCE [LARGE SCALE GENOMIC DNA]</scope>
    <source>
        <strain evidence="4">ATCC 25963</strain>
    </source>
</reference>
<evidence type="ECO:0000313" key="3">
    <source>
        <dbReference type="EMBL" id="SFE29760.1"/>
    </source>
</evidence>
<protein>
    <submittedName>
        <fullName evidence="3">Uncharacterized protein</fullName>
    </submittedName>
</protein>
<organism evidence="3 4">
    <name type="scientific">Nannocystis exedens</name>
    <dbReference type="NCBI Taxonomy" id="54"/>
    <lineage>
        <taxon>Bacteria</taxon>
        <taxon>Pseudomonadati</taxon>
        <taxon>Myxococcota</taxon>
        <taxon>Polyangia</taxon>
        <taxon>Nannocystales</taxon>
        <taxon>Nannocystaceae</taxon>
        <taxon>Nannocystis</taxon>
    </lineage>
</organism>
<evidence type="ECO:0000256" key="2">
    <source>
        <dbReference type="SAM" id="SignalP"/>
    </source>
</evidence>
<feature type="signal peptide" evidence="2">
    <location>
        <begin position="1"/>
        <end position="19"/>
    </location>
</feature>
<name>A0A1I1ZHE3_9BACT</name>
<keyword evidence="2" id="KW-0732">Signal</keyword>
<feature type="region of interest" description="Disordered" evidence="1">
    <location>
        <begin position="24"/>
        <end position="112"/>
    </location>
</feature>